<feature type="transmembrane region" description="Helical" evidence="16">
    <location>
        <begin position="94"/>
        <end position="120"/>
    </location>
</feature>
<feature type="active site" evidence="13">
    <location>
        <position position="960"/>
    </location>
</feature>
<dbReference type="PROSITE" id="PS00174">
    <property type="entry name" value="P_GLUCOSE_ISOMERASE_2"/>
    <property type="match status" value="1"/>
</dbReference>
<comment type="caution">
    <text evidence="18">The sequence shown here is derived from an EMBL/GenBank/DDBJ whole genome shotgun (WGS) entry which is preliminary data.</text>
</comment>
<evidence type="ECO:0000256" key="7">
    <source>
        <dbReference type="ARBA" id="ARBA00022692"/>
    </source>
</evidence>
<proteinExistence type="inferred from homology"/>
<keyword evidence="9 16" id="KW-0472">Membrane</keyword>
<feature type="transmembrane region" description="Helical" evidence="16">
    <location>
        <begin position="126"/>
        <end position="145"/>
    </location>
</feature>
<dbReference type="InterPro" id="IPR046348">
    <property type="entry name" value="SIS_dom_sf"/>
</dbReference>
<dbReference type="InterPro" id="IPR023096">
    <property type="entry name" value="G6P_Isomerase_C"/>
</dbReference>
<feature type="region of interest" description="Disordered" evidence="15">
    <location>
        <begin position="405"/>
        <end position="455"/>
    </location>
</feature>
<dbReference type="EMBL" id="BNDX01000002">
    <property type="protein sequence ID" value="GHI28336.1"/>
    <property type="molecule type" value="Genomic_DNA"/>
</dbReference>
<dbReference type="NCBIfam" id="NF001211">
    <property type="entry name" value="PRK00179.1"/>
    <property type="match status" value="1"/>
</dbReference>
<keyword evidence="8 16" id="KW-1133">Transmembrane helix</keyword>
<dbReference type="Gene3D" id="3.40.50.10490">
    <property type="entry name" value="Glucose-6-phosphate isomerase like protein, domain 1"/>
    <property type="match status" value="2"/>
</dbReference>
<evidence type="ECO:0000256" key="10">
    <source>
        <dbReference type="ARBA" id="ARBA00023152"/>
    </source>
</evidence>
<feature type="transmembrane region" description="Helical" evidence="16">
    <location>
        <begin position="231"/>
        <end position="253"/>
    </location>
</feature>
<dbReference type="PROSITE" id="PS51463">
    <property type="entry name" value="P_GLUCOSE_ISOMERASE_3"/>
    <property type="match status" value="1"/>
</dbReference>
<dbReference type="InterPro" id="IPR010290">
    <property type="entry name" value="TM_effector"/>
</dbReference>
<sequence>MATAGTTVGECAPAWRGGFGRLWSAAVLSSFGDALRTAALPLLAVSLTDDPLLIASVTACGYLPWLVFGLLGGAVADRVDQRRAMWAVDVVRGLLVACFAVAVGSGHGSIALLLALAFALTTLQTLFDNAATALLPSLVPADALGSANARLLTGQRLAGGLLGGPVVAVLLTASAAAPFAVDAVTFLLAAALVASLRGVGPERAHKATGGTLRREIAEGLRALARDRLLRGLCAATALCNIGMGALIATLVVLVTDRLDAGTAGYAAVITAYTVGSLAGGVAHRRLVARTGYGRAVLLAGTVQTGALVVMGAVRSLPVLAAALAVFGFLGMVWNASTATLTQRRAPAGMLGRISSAYRTLGVAGAPLGALLGGAAAAAWGAHTPALLAAAVFVLAVAALIPGLRPDAPATGRRPSDDRSAHLPSIRLGRQRGTARSTDRQERRRKSDMNADGRTRLDQTPEWTALAKHREELGATHLRELFAADPGRGTGYTLRVGDLHLDYSKHLITDETLALLRELAAATDVFELRDAMFRGEKINVTEGRAVLHTALRAPADAAVEVDGENVVPGVHAVLDKMAGFAGRVRSGEWTGHTGRRIRNVVNIGIGGSDLGPAMAYEALRAFTDRELTVRFVSNVDGADLHEAVRDLDPAETLFIVASKTFTTIETITNATSARAWLLDALKDEAAVARHFVALSTNAEKVADFGIDTANMFGFWDWVGGRYSFDSAIGLSLMIAIGPDRFRELLDGFRIVDDHFRTAPAEANAPLILGLLGVWYGNFHDAQSHAVLPYSHYLSKFTAYLQQLDMESNGKSVTRDGQPVRWQTGPVVWGTPGTNGQHAYYQLIHQGTKLIPADFIGFARPVAGLDDRLAAQHDLLMANFFAQTQALAFGKTPDEVRAEGVPEDLVAHKTFQGNHPTTTILARELTPSVLGQLIALYEHKVFVQGAIWNIDSFDQWGVELGKVLAKRVEPALTEGAEVPGLDASTEALVGAYRELRGRQ</sequence>
<feature type="transmembrane region" description="Helical" evidence="16">
    <location>
        <begin position="360"/>
        <end position="379"/>
    </location>
</feature>
<dbReference type="PROSITE" id="PS50850">
    <property type="entry name" value="MFS"/>
    <property type="match status" value="1"/>
</dbReference>
<protein>
    <recommendedName>
        <fullName evidence="13">Glucose-6-phosphate isomerase</fullName>
        <shortName evidence="13">GPI</shortName>
        <ecNumber evidence="13">5.3.1.9</ecNumber>
    </recommendedName>
    <alternativeName>
        <fullName evidence="13">Phosphoglucose isomerase</fullName>
        <shortName evidence="13">PGI</shortName>
    </alternativeName>
    <alternativeName>
        <fullName evidence="13">Phosphohexose isomerase</fullName>
        <shortName evidence="13">PHI</shortName>
    </alternativeName>
</protein>
<evidence type="ECO:0000256" key="8">
    <source>
        <dbReference type="ARBA" id="ARBA00022989"/>
    </source>
</evidence>
<organism evidence="18 19">
    <name type="scientific">Streptomyces daghestanicus</name>
    <dbReference type="NCBI Taxonomy" id="66885"/>
    <lineage>
        <taxon>Bacteria</taxon>
        <taxon>Bacillati</taxon>
        <taxon>Actinomycetota</taxon>
        <taxon>Actinomycetes</taxon>
        <taxon>Kitasatosporales</taxon>
        <taxon>Streptomycetaceae</taxon>
        <taxon>Streptomyces</taxon>
    </lineage>
</organism>
<evidence type="ECO:0000313" key="18">
    <source>
        <dbReference type="EMBL" id="GHI28336.1"/>
    </source>
</evidence>
<keyword evidence="13" id="KW-0963">Cytoplasm</keyword>
<feature type="domain" description="Major facilitator superfamily (MFS) profile" evidence="17">
    <location>
        <begin position="18"/>
        <end position="408"/>
    </location>
</feature>
<feature type="transmembrane region" description="Helical" evidence="16">
    <location>
        <begin position="295"/>
        <end position="313"/>
    </location>
</feature>
<keyword evidence="19" id="KW-1185">Reference proteome</keyword>
<feature type="compositionally biased region" description="Basic and acidic residues" evidence="15">
    <location>
        <begin position="436"/>
        <end position="455"/>
    </location>
</feature>
<evidence type="ECO:0000256" key="2">
    <source>
        <dbReference type="ARBA" id="ARBA00004926"/>
    </source>
</evidence>
<comment type="pathway">
    <text evidence="2 13 14">Carbohydrate degradation; glycolysis; D-glyceraldehyde 3-phosphate and glycerone phosphate from D-glucose: step 2/4.</text>
</comment>
<comment type="subcellular location">
    <subcellularLocation>
        <location evidence="1">Cell membrane</location>
        <topology evidence="1">Multi-pass membrane protein</topology>
    </subcellularLocation>
    <subcellularLocation>
        <location evidence="13">Cytoplasm</location>
    </subcellularLocation>
</comment>
<dbReference type="Gene3D" id="1.20.1250.20">
    <property type="entry name" value="MFS general substrate transporter like domains"/>
    <property type="match status" value="1"/>
</dbReference>
<evidence type="ECO:0000256" key="11">
    <source>
        <dbReference type="ARBA" id="ARBA00023235"/>
    </source>
</evidence>
<accession>A0ABQ3PTJ0</accession>
<evidence type="ECO:0000256" key="6">
    <source>
        <dbReference type="ARBA" id="ARBA00022475"/>
    </source>
</evidence>
<dbReference type="InterPro" id="IPR036259">
    <property type="entry name" value="MFS_trans_sf"/>
</dbReference>
<keyword evidence="10 13" id="KW-0324">Glycolysis</keyword>
<keyword evidence="7 16" id="KW-0812">Transmembrane</keyword>
<keyword evidence="11 13" id="KW-0413">Isomerase</keyword>
<evidence type="ECO:0000256" key="14">
    <source>
        <dbReference type="RuleBase" id="RU000612"/>
    </source>
</evidence>
<evidence type="ECO:0000256" key="13">
    <source>
        <dbReference type="HAMAP-Rule" id="MF_00473"/>
    </source>
</evidence>
<evidence type="ECO:0000256" key="9">
    <source>
        <dbReference type="ARBA" id="ARBA00023136"/>
    </source>
</evidence>
<comment type="function">
    <text evidence="13">Catalyzes the reversible isomerization of glucose-6-phosphate to fructose-6-phosphate.</text>
</comment>
<feature type="transmembrane region" description="Helical" evidence="16">
    <location>
        <begin position="183"/>
        <end position="200"/>
    </location>
</feature>
<dbReference type="CDD" id="cd05016">
    <property type="entry name" value="SIS_PGI_2"/>
    <property type="match status" value="1"/>
</dbReference>
<comment type="catalytic activity">
    <reaction evidence="12 13 14">
        <text>alpha-D-glucose 6-phosphate = beta-D-fructose 6-phosphate</text>
        <dbReference type="Rhea" id="RHEA:11816"/>
        <dbReference type="ChEBI" id="CHEBI:57634"/>
        <dbReference type="ChEBI" id="CHEBI:58225"/>
        <dbReference type="EC" id="5.3.1.9"/>
    </reaction>
</comment>
<evidence type="ECO:0000256" key="4">
    <source>
        <dbReference type="ARBA" id="ARBA00022432"/>
    </source>
</evidence>
<dbReference type="EC" id="5.3.1.9" evidence="13"/>
<evidence type="ECO:0000256" key="12">
    <source>
        <dbReference type="ARBA" id="ARBA00029321"/>
    </source>
</evidence>
<feature type="transmembrane region" description="Helical" evidence="16">
    <location>
        <begin position="52"/>
        <end position="73"/>
    </location>
</feature>
<keyword evidence="5" id="KW-0813">Transport</keyword>
<dbReference type="InterPro" id="IPR001672">
    <property type="entry name" value="G6P_Isomerase"/>
</dbReference>
<dbReference type="CDD" id="cd05015">
    <property type="entry name" value="SIS_PGI_1"/>
    <property type="match status" value="1"/>
</dbReference>
<dbReference type="PANTHER" id="PTHR11469">
    <property type="entry name" value="GLUCOSE-6-PHOSPHATE ISOMERASE"/>
    <property type="match status" value="1"/>
</dbReference>
<comment type="similarity">
    <text evidence="3 13 14">Belongs to the GPI family.</text>
</comment>
<evidence type="ECO:0000256" key="15">
    <source>
        <dbReference type="SAM" id="MobiDB-lite"/>
    </source>
</evidence>
<keyword evidence="4 13" id="KW-0312">Gluconeogenesis</keyword>
<dbReference type="InterPro" id="IPR020846">
    <property type="entry name" value="MFS_dom"/>
</dbReference>
<dbReference type="Pfam" id="PF05977">
    <property type="entry name" value="MFS_3"/>
    <property type="match status" value="1"/>
</dbReference>
<dbReference type="PANTHER" id="PTHR11469:SF1">
    <property type="entry name" value="GLUCOSE-6-PHOSPHATE ISOMERASE"/>
    <property type="match status" value="1"/>
</dbReference>
<dbReference type="SUPFAM" id="SSF53697">
    <property type="entry name" value="SIS domain"/>
    <property type="match status" value="1"/>
</dbReference>
<dbReference type="Proteomes" id="UP001052655">
    <property type="component" value="Unassembled WGS sequence"/>
</dbReference>
<dbReference type="HAMAP" id="MF_00473">
    <property type="entry name" value="G6P_isomerase"/>
    <property type="match status" value="1"/>
</dbReference>
<evidence type="ECO:0000256" key="1">
    <source>
        <dbReference type="ARBA" id="ARBA00004651"/>
    </source>
</evidence>
<dbReference type="Pfam" id="PF00342">
    <property type="entry name" value="PGI"/>
    <property type="match status" value="1"/>
</dbReference>
<feature type="transmembrane region" description="Helical" evidence="16">
    <location>
        <begin position="157"/>
        <end position="177"/>
    </location>
</feature>
<evidence type="ECO:0000256" key="5">
    <source>
        <dbReference type="ARBA" id="ARBA00022448"/>
    </source>
</evidence>
<feature type="active site" evidence="13">
    <location>
        <position position="836"/>
    </location>
</feature>
<dbReference type="InterPro" id="IPR018189">
    <property type="entry name" value="Phosphoglucose_isomerase_CS"/>
</dbReference>
<feature type="transmembrane region" description="Helical" evidence="16">
    <location>
        <begin position="319"/>
        <end position="340"/>
    </location>
</feature>
<dbReference type="InterPro" id="IPR035476">
    <property type="entry name" value="SIS_PGI_1"/>
</dbReference>
<dbReference type="PROSITE" id="PS00765">
    <property type="entry name" value="P_GLUCOSE_ISOMERASE_1"/>
    <property type="match status" value="1"/>
</dbReference>
<dbReference type="CDD" id="cd06173">
    <property type="entry name" value="MFS_MefA_like"/>
    <property type="match status" value="1"/>
</dbReference>
<feature type="active site" description="Proton donor" evidence="13">
    <location>
        <position position="805"/>
    </location>
</feature>
<feature type="transmembrane region" description="Helical" evidence="16">
    <location>
        <begin position="265"/>
        <end position="283"/>
    </location>
</feature>
<gene>
    <name evidence="13" type="primary">pgi</name>
    <name evidence="18" type="ORF">Sdagh_00660</name>
</gene>
<dbReference type="InterPro" id="IPR035482">
    <property type="entry name" value="SIS_PGI_2"/>
</dbReference>
<evidence type="ECO:0000313" key="19">
    <source>
        <dbReference type="Proteomes" id="UP001052655"/>
    </source>
</evidence>
<evidence type="ECO:0000256" key="3">
    <source>
        <dbReference type="ARBA" id="ARBA00006604"/>
    </source>
</evidence>
<name>A0ABQ3PTJ0_9ACTN</name>
<evidence type="ECO:0000256" key="16">
    <source>
        <dbReference type="SAM" id="Phobius"/>
    </source>
</evidence>
<dbReference type="PRINTS" id="PR00662">
    <property type="entry name" value="G6PISOMERASE"/>
</dbReference>
<comment type="pathway">
    <text evidence="13">Carbohydrate biosynthesis; gluconeogenesis.</text>
</comment>
<dbReference type="Gene3D" id="1.10.1390.10">
    <property type="match status" value="1"/>
</dbReference>
<keyword evidence="6" id="KW-1003">Cell membrane</keyword>
<reference evidence="18" key="1">
    <citation type="submission" date="2024-05" db="EMBL/GenBank/DDBJ databases">
        <title>Whole genome shotgun sequence of Streptomyces daghestanicus NBRC 12762.</title>
        <authorList>
            <person name="Komaki H."/>
            <person name="Tamura T."/>
        </authorList>
    </citation>
    <scope>NUCLEOTIDE SEQUENCE</scope>
    <source>
        <strain evidence="18">NBRC 12762</strain>
    </source>
</reference>
<evidence type="ECO:0000259" key="17">
    <source>
        <dbReference type="PROSITE" id="PS50850"/>
    </source>
</evidence>
<dbReference type="SUPFAM" id="SSF103473">
    <property type="entry name" value="MFS general substrate transporter"/>
    <property type="match status" value="1"/>
</dbReference>